<comment type="caution">
    <text evidence="18">The sequence shown here is derived from an EMBL/GenBank/DDBJ whole genome shotgun (WGS) entry which is preliminary data.</text>
</comment>
<evidence type="ECO:0000256" key="9">
    <source>
        <dbReference type="ARBA" id="ARBA00022777"/>
    </source>
</evidence>
<reference evidence="18" key="1">
    <citation type="journal article" date="2021" name="Front. Microbiol.">
        <title>Comprehensive Comparative Genomics and Phenotyping of Methylobacterium Species.</title>
        <authorList>
            <person name="Alessa O."/>
            <person name="Ogura Y."/>
            <person name="Fujitani Y."/>
            <person name="Takami H."/>
            <person name="Hayashi T."/>
            <person name="Sahin N."/>
            <person name="Tani A."/>
        </authorList>
    </citation>
    <scope>NUCLEOTIDE SEQUENCE</scope>
    <source>
        <strain evidence="18">DSM 23674</strain>
    </source>
</reference>
<comment type="pathway">
    <text evidence="3 15">Cofactor biosynthesis; FMN biosynthesis; FMN from riboflavin (ATP route): step 1/1.</text>
</comment>
<dbReference type="SMART" id="SM00904">
    <property type="entry name" value="Flavokinase"/>
    <property type="match status" value="1"/>
</dbReference>
<comment type="catalytic activity">
    <reaction evidence="13 15">
        <text>riboflavin + ATP = FMN + ADP + H(+)</text>
        <dbReference type="Rhea" id="RHEA:14357"/>
        <dbReference type="ChEBI" id="CHEBI:15378"/>
        <dbReference type="ChEBI" id="CHEBI:30616"/>
        <dbReference type="ChEBI" id="CHEBI:57986"/>
        <dbReference type="ChEBI" id="CHEBI:58210"/>
        <dbReference type="ChEBI" id="CHEBI:456216"/>
        <dbReference type="EC" id="2.7.1.26"/>
    </reaction>
</comment>
<dbReference type="InterPro" id="IPR023468">
    <property type="entry name" value="Riboflavin_kinase"/>
</dbReference>
<evidence type="ECO:0000256" key="3">
    <source>
        <dbReference type="ARBA" id="ARBA00005201"/>
    </source>
</evidence>
<dbReference type="PIRSF" id="PIRSF004491">
    <property type="entry name" value="FAD_Synth"/>
    <property type="match status" value="1"/>
</dbReference>
<comment type="catalytic activity">
    <reaction evidence="14 15">
        <text>FMN + ATP + H(+) = FAD + diphosphate</text>
        <dbReference type="Rhea" id="RHEA:17237"/>
        <dbReference type="ChEBI" id="CHEBI:15378"/>
        <dbReference type="ChEBI" id="CHEBI:30616"/>
        <dbReference type="ChEBI" id="CHEBI:33019"/>
        <dbReference type="ChEBI" id="CHEBI:57692"/>
        <dbReference type="ChEBI" id="CHEBI:58210"/>
        <dbReference type="EC" id="2.7.7.2"/>
    </reaction>
</comment>
<evidence type="ECO:0000256" key="4">
    <source>
        <dbReference type="ARBA" id="ARBA00022630"/>
    </source>
</evidence>
<dbReference type="NCBIfam" id="NF004160">
    <property type="entry name" value="PRK05627.1-3"/>
    <property type="match status" value="1"/>
</dbReference>
<dbReference type="Pfam" id="PF01687">
    <property type="entry name" value="Flavokinase"/>
    <property type="match status" value="1"/>
</dbReference>
<evidence type="ECO:0000256" key="7">
    <source>
        <dbReference type="ARBA" id="ARBA00022695"/>
    </source>
</evidence>
<gene>
    <name evidence="18" type="primary">ribF</name>
    <name evidence="18" type="ORF">EKPJFOCH_2679</name>
</gene>
<dbReference type="Gene3D" id="2.40.30.30">
    <property type="entry name" value="Riboflavin kinase-like"/>
    <property type="match status" value="1"/>
</dbReference>
<name>A0ABQ4TRB3_9HYPH</name>
<keyword evidence="12" id="KW-0511">Multifunctional enzyme</keyword>
<comment type="similarity">
    <text evidence="15">Belongs to the ribF family.</text>
</comment>
<keyword evidence="5 15" id="KW-0288">FMN</keyword>
<evidence type="ECO:0000256" key="1">
    <source>
        <dbReference type="ARBA" id="ARBA00002121"/>
    </source>
</evidence>
<dbReference type="InterPro" id="IPR014729">
    <property type="entry name" value="Rossmann-like_a/b/a_fold"/>
</dbReference>
<feature type="region of interest" description="Disordered" evidence="16">
    <location>
        <begin position="1"/>
        <end position="26"/>
    </location>
</feature>
<dbReference type="Gene3D" id="3.40.50.620">
    <property type="entry name" value="HUPs"/>
    <property type="match status" value="1"/>
</dbReference>
<reference evidence="18" key="2">
    <citation type="submission" date="2021-08" db="EMBL/GenBank/DDBJ databases">
        <authorList>
            <person name="Tani A."/>
            <person name="Ola A."/>
            <person name="Ogura Y."/>
            <person name="Katsura K."/>
            <person name="Hayashi T."/>
        </authorList>
    </citation>
    <scope>NUCLEOTIDE SEQUENCE</scope>
    <source>
        <strain evidence="18">DSM 23674</strain>
    </source>
</reference>
<dbReference type="InterPro" id="IPR002606">
    <property type="entry name" value="Riboflavin_kinase_bac"/>
</dbReference>
<dbReference type="InterPro" id="IPR023465">
    <property type="entry name" value="Riboflavin_kinase_dom_sf"/>
</dbReference>
<dbReference type="Pfam" id="PF06574">
    <property type="entry name" value="FAD_syn"/>
    <property type="match status" value="1"/>
</dbReference>
<dbReference type="GO" id="GO:0016779">
    <property type="term" value="F:nucleotidyltransferase activity"/>
    <property type="evidence" value="ECO:0007669"/>
    <property type="project" value="UniProtKB-KW"/>
</dbReference>
<dbReference type="PANTHER" id="PTHR22749">
    <property type="entry name" value="RIBOFLAVIN KINASE/FMN ADENYLYLTRANSFERASE"/>
    <property type="match status" value="1"/>
</dbReference>
<keyword evidence="10 15" id="KW-0274">FAD</keyword>
<dbReference type="SUPFAM" id="SSF82114">
    <property type="entry name" value="Riboflavin kinase-like"/>
    <property type="match status" value="1"/>
</dbReference>
<evidence type="ECO:0000256" key="11">
    <source>
        <dbReference type="ARBA" id="ARBA00022840"/>
    </source>
</evidence>
<dbReference type="RefSeq" id="WP_147815162.1">
    <property type="nucleotide sequence ID" value="NZ_BPRA01000011.1"/>
</dbReference>
<proteinExistence type="inferred from homology"/>
<evidence type="ECO:0000256" key="14">
    <source>
        <dbReference type="ARBA" id="ARBA00049494"/>
    </source>
</evidence>
<evidence type="ECO:0000256" key="8">
    <source>
        <dbReference type="ARBA" id="ARBA00022741"/>
    </source>
</evidence>
<dbReference type="EC" id="2.7.1.26" evidence="15"/>
<dbReference type="CDD" id="cd02064">
    <property type="entry name" value="FAD_synthetase_N"/>
    <property type="match status" value="1"/>
</dbReference>
<dbReference type="EMBL" id="BPRA01000011">
    <property type="protein sequence ID" value="GJE56180.1"/>
    <property type="molecule type" value="Genomic_DNA"/>
</dbReference>
<keyword evidence="8 15" id="KW-0547">Nucleotide-binding</keyword>
<comment type="function">
    <text evidence="1">Catalyzes the phosphorylation of riboflavin to FMN followed by the adenylation of FMN to FAD.</text>
</comment>
<evidence type="ECO:0000256" key="6">
    <source>
        <dbReference type="ARBA" id="ARBA00022679"/>
    </source>
</evidence>
<comment type="pathway">
    <text evidence="2 15">Cofactor biosynthesis; FAD biosynthesis; FAD from FMN: step 1/1.</text>
</comment>
<dbReference type="EC" id="2.7.7.2" evidence="15"/>
<sequence length="351" mass="37160">MSSGEETIPRLGATGDPNDPAEAAGLPDRSARFTISRDVEPLPPELAGAVVALGNFDGVHRGHRALIDAVREEARRFVPRRPAAALTFEPHPRAYFAPDQPMFRLTGPAAKEIVFARLGLDGLIERRFDAELAGTSPADFVHGLLLKTLGLSGVVIGHDFHFGRGRTGTPAILADLCAAAGLACRIVSPVSPEPGQPPISSSAIRAALGAGAVAAANALLGYRWFVLGTVRHGEKRGRELGFPTANLALDSCGLAHGIYAVRVRLPDGTLHDGVASYGRRPTFDDGAPLLETYLFDFSGDLYEREIAVEFVDFIRGEERFASAGALVARMHVDAAEARALLVGDTVASMLG</sequence>
<organism evidence="18 19">
    <name type="scientific">Methylobacterium thuringiense</name>
    <dbReference type="NCBI Taxonomy" id="1003091"/>
    <lineage>
        <taxon>Bacteria</taxon>
        <taxon>Pseudomonadati</taxon>
        <taxon>Pseudomonadota</taxon>
        <taxon>Alphaproteobacteria</taxon>
        <taxon>Hyphomicrobiales</taxon>
        <taxon>Methylobacteriaceae</taxon>
        <taxon>Methylobacterium</taxon>
    </lineage>
</organism>
<keyword evidence="6 15" id="KW-0808">Transferase</keyword>
<dbReference type="InterPro" id="IPR015865">
    <property type="entry name" value="Riboflavin_kinase_bac/euk"/>
</dbReference>
<dbReference type="GO" id="GO:0016301">
    <property type="term" value="F:kinase activity"/>
    <property type="evidence" value="ECO:0007669"/>
    <property type="project" value="UniProtKB-KW"/>
</dbReference>
<keyword evidence="4 15" id="KW-0285">Flavoprotein</keyword>
<evidence type="ECO:0000313" key="18">
    <source>
        <dbReference type="EMBL" id="GJE56180.1"/>
    </source>
</evidence>
<protein>
    <recommendedName>
        <fullName evidence="15">Riboflavin biosynthesis protein</fullName>
    </recommendedName>
    <domain>
        <recommendedName>
            <fullName evidence="15">Riboflavin kinase</fullName>
            <ecNumber evidence="15">2.7.1.26</ecNumber>
        </recommendedName>
        <alternativeName>
            <fullName evidence="15">Flavokinase</fullName>
        </alternativeName>
    </domain>
    <domain>
        <recommendedName>
            <fullName evidence="15">FMN adenylyltransferase</fullName>
            <ecNumber evidence="15">2.7.7.2</ecNumber>
        </recommendedName>
        <alternativeName>
            <fullName evidence="15">FAD pyrophosphorylase</fullName>
        </alternativeName>
        <alternativeName>
            <fullName evidence="15">FAD synthase</fullName>
        </alternativeName>
    </domain>
</protein>
<accession>A0ABQ4TRB3</accession>
<feature type="domain" description="Riboflavin kinase" evidence="17">
    <location>
        <begin position="219"/>
        <end position="342"/>
    </location>
</feature>
<evidence type="ECO:0000256" key="15">
    <source>
        <dbReference type="PIRNR" id="PIRNR004491"/>
    </source>
</evidence>
<evidence type="ECO:0000313" key="19">
    <source>
        <dbReference type="Proteomes" id="UP001055101"/>
    </source>
</evidence>
<dbReference type="InterPro" id="IPR015864">
    <property type="entry name" value="FAD_synthase"/>
</dbReference>
<evidence type="ECO:0000256" key="5">
    <source>
        <dbReference type="ARBA" id="ARBA00022643"/>
    </source>
</evidence>
<dbReference type="PANTHER" id="PTHR22749:SF6">
    <property type="entry name" value="RIBOFLAVIN KINASE"/>
    <property type="match status" value="1"/>
</dbReference>
<evidence type="ECO:0000256" key="2">
    <source>
        <dbReference type="ARBA" id="ARBA00004726"/>
    </source>
</evidence>
<evidence type="ECO:0000256" key="13">
    <source>
        <dbReference type="ARBA" id="ARBA00047880"/>
    </source>
</evidence>
<evidence type="ECO:0000256" key="10">
    <source>
        <dbReference type="ARBA" id="ARBA00022827"/>
    </source>
</evidence>
<evidence type="ECO:0000259" key="17">
    <source>
        <dbReference type="SMART" id="SM00904"/>
    </source>
</evidence>
<keyword evidence="11 15" id="KW-0067">ATP-binding</keyword>
<dbReference type="NCBIfam" id="TIGR00083">
    <property type="entry name" value="ribF"/>
    <property type="match status" value="1"/>
</dbReference>
<evidence type="ECO:0000256" key="12">
    <source>
        <dbReference type="ARBA" id="ARBA00023268"/>
    </source>
</evidence>
<dbReference type="SUPFAM" id="SSF52374">
    <property type="entry name" value="Nucleotidylyl transferase"/>
    <property type="match status" value="1"/>
</dbReference>
<keyword evidence="9 15" id="KW-0418">Kinase</keyword>
<dbReference type="Proteomes" id="UP001055101">
    <property type="component" value="Unassembled WGS sequence"/>
</dbReference>
<keyword evidence="19" id="KW-1185">Reference proteome</keyword>
<keyword evidence="7 15" id="KW-0548">Nucleotidyltransferase</keyword>
<evidence type="ECO:0000256" key="16">
    <source>
        <dbReference type="SAM" id="MobiDB-lite"/>
    </source>
</evidence>